<dbReference type="Pfam" id="PF05460">
    <property type="entry name" value="ORC6"/>
    <property type="match status" value="1"/>
</dbReference>
<dbReference type="PANTHER" id="PTHR13394">
    <property type="entry name" value="ORIGIN RECOGNITION COMPLEX SUBUNIT 6"/>
    <property type="match status" value="1"/>
</dbReference>
<dbReference type="GO" id="GO:0006270">
    <property type="term" value="P:DNA replication initiation"/>
    <property type="evidence" value="ECO:0007669"/>
    <property type="project" value="TreeGrafter"/>
</dbReference>
<keyword evidence="3" id="KW-0235">DNA replication</keyword>
<protein>
    <submittedName>
        <fullName evidence="7">Origin recognition complex, subunit 6</fullName>
    </submittedName>
</protein>
<dbReference type="GO" id="GO:0005664">
    <property type="term" value="C:nuclear origin of replication recognition complex"/>
    <property type="evidence" value="ECO:0007669"/>
    <property type="project" value="InterPro"/>
</dbReference>
<dbReference type="GO" id="GO:0003677">
    <property type="term" value="F:DNA binding"/>
    <property type="evidence" value="ECO:0007669"/>
    <property type="project" value="UniProtKB-KW"/>
</dbReference>
<accession>A0A8C7NFE9</accession>
<keyword evidence="8" id="KW-1185">Reference proteome</keyword>
<evidence type="ECO:0000256" key="5">
    <source>
        <dbReference type="ARBA" id="ARBA00023242"/>
    </source>
</evidence>
<dbReference type="Proteomes" id="UP000694395">
    <property type="component" value="Chromosome 6"/>
</dbReference>
<evidence type="ECO:0000259" key="6">
    <source>
        <dbReference type="Pfam" id="PF05460"/>
    </source>
</evidence>
<organism evidence="7 8">
    <name type="scientific">Oncorhynchus mykiss</name>
    <name type="common">Rainbow trout</name>
    <name type="synonym">Salmo gairdneri</name>
    <dbReference type="NCBI Taxonomy" id="8022"/>
    <lineage>
        <taxon>Eukaryota</taxon>
        <taxon>Metazoa</taxon>
        <taxon>Chordata</taxon>
        <taxon>Craniata</taxon>
        <taxon>Vertebrata</taxon>
        <taxon>Euteleostomi</taxon>
        <taxon>Actinopterygii</taxon>
        <taxon>Neopterygii</taxon>
        <taxon>Teleostei</taxon>
        <taxon>Protacanthopterygii</taxon>
        <taxon>Salmoniformes</taxon>
        <taxon>Salmonidae</taxon>
        <taxon>Salmoninae</taxon>
        <taxon>Oncorhynchus</taxon>
    </lineage>
</organism>
<dbReference type="InterPro" id="IPR008721">
    <property type="entry name" value="ORC6_cyclin_first"/>
</dbReference>
<reference evidence="7" key="1">
    <citation type="submission" date="2020-07" db="EMBL/GenBank/DDBJ databases">
        <title>A long reads based de novo assembly of the rainbow trout Arlee double haploid line genome.</title>
        <authorList>
            <person name="Gao G."/>
            <person name="Palti Y."/>
        </authorList>
    </citation>
    <scope>NUCLEOTIDE SEQUENCE [LARGE SCALE GENOMIC DNA]</scope>
</reference>
<proteinExistence type="inferred from homology"/>
<keyword evidence="5" id="KW-0539">Nucleus</keyword>
<sequence length="108" mass="11487">IENEMSTKLASKMGITSARVLRQADEYVRLSLVKCTGLGITTGTSKAVICLELVATSMKFPLDKPVNQITKCPGVAQVTSSIKNGENLKNVDLSKPLFTTAALNAACE</sequence>
<keyword evidence="4" id="KW-0238">DNA-binding</keyword>
<evidence type="ECO:0000256" key="2">
    <source>
        <dbReference type="ARBA" id="ARBA00010840"/>
    </source>
</evidence>
<name>A0A8C7NFE9_ONCMY</name>
<evidence type="ECO:0000256" key="4">
    <source>
        <dbReference type="ARBA" id="ARBA00023125"/>
    </source>
</evidence>
<dbReference type="Ensembl" id="ENSOMYT00000007045.2">
    <property type="protein sequence ID" value="ENSOMYP00000006346.2"/>
    <property type="gene ID" value="ENSOMYG00000003163.2"/>
</dbReference>
<dbReference type="InterPro" id="IPR020529">
    <property type="entry name" value="ORC6_met/pln"/>
</dbReference>
<feature type="domain" description="ORC6 first cyclin-like" evidence="6">
    <location>
        <begin position="8"/>
        <end position="79"/>
    </location>
</feature>
<reference evidence="7" key="2">
    <citation type="submission" date="2025-08" db="UniProtKB">
        <authorList>
            <consortium name="Ensembl"/>
        </authorList>
    </citation>
    <scope>IDENTIFICATION</scope>
</reference>
<dbReference type="GeneTree" id="ENSGT00390000007370"/>
<evidence type="ECO:0000256" key="3">
    <source>
        <dbReference type="ARBA" id="ARBA00022705"/>
    </source>
</evidence>
<comment type="subcellular location">
    <subcellularLocation>
        <location evidence="1">Nucleus</location>
    </subcellularLocation>
</comment>
<dbReference type="AlphaFoldDB" id="A0A8C7NFE9"/>
<evidence type="ECO:0000256" key="1">
    <source>
        <dbReference type="ARBA" id="ARBA00004123"/>
    </source>
</evidence>
<evidence type="ECO:0000313" key="8">
    <source>
        <dbReference type="Proteomes" id="UP000694395"/>
    </source>
</evidence>
<evidence type="ECO:0000313" key="7">
    <source>
        <dbReference type="Ensembl" id="ENSOMYP00000006346.2"/>
    </source>
</evidence>
<dbReference type="PANTHER" id="PTHR13394:SF0">
    <property type="entry name" value="ORIGIN RECOGNITION COMPLEX SUBUNIT 6"/>
    <property type="match status" value="1"/>
</dbReference>
<comment type="similarity">
    <text evidence="2">Belongs to the ORC6 family.</text>
</comment>
<reference evidence="7" key="3">
    <citation type="submission" date="2025-09" db="UniProtKB">
        <authorList>
            <consortium name="Ensembl"/>
        </authorList>
    </citation>
    <scope>IDENTIFICATION</scope>
</reference>